<evidence type="ECO:0000256" key="3">
    <source>
        <dbReference type="SAM" id="SignalP"/>
    </source>
</evidence>
<dbReference type="STRING" id="396014.BF93_01780"/>
<dbReference type="Pfam" id="PF01551">
    <property type="entry name" value="Peptidase_M23"/>
    <property type="match status" value="1"/>
</dbReference>
<accession>Z9JS20</accession>
<dbReference type="PATRIC" id="fig|396014.3.peg.2395"/>
<feature type="domain" description="M23ase beta-sheet core" evidence="4">
    <location>
        <begin position="329"/>
        <end position="427"/>
    </location>
</feature>
<dbReference type="HOGENOM" id="CLU_029425_4_3_11"/>
<dbReference type="GO" id="GO:0004222">
    <property type="term" value="F:metalloendopeptidase activity"/>
    <property type="evidence" value="ECO:0007669"/>
    <property type="project" value="TreeGrafter"/>
</dbReference>
<dbReference type="PANTHER" id="PTHR21666:SF289">
    <property type="entry name" value="L-ALA--D-GLU ENDOPEPTIDASE"/>
    <property type="match status" value="1"/>
</dbReference>
<feature type="signal peptide" evidence="3">
    <location>
        <begin position="1"/>
        <end position="34"/>
    </location>
</feature>
<evidence type="ECO:0000256" key="1">
    <source>
        <dbReference type="ARBA" id="ARBA00022729"/>
    </source>
</evidence>
<dbReference type="InterPro" id="IPR011055">
    <property type="entry name" value="Dup_hybrid_motif"/>
</dbReference>
<dbReference type="PANTHER" id="PTHR21666">
    <property type="entry name" value="PEPTIDASE-RELATED"/>
    <property type="match status" value="1"/>
</dbReference>
<dbReference type="Gene3D" id="2.70.70.10">
    <property type="entry name" value="Glucose Permease (Domain IIA)"/>
    <property type="match status" value="1"/>
</dbReference>
<comment type="caution">
    <text evidence="5">The sequence shown here is derived from an EMBL/GenBank/DDBJ whole genome shotgun (WGS) entry which is preliminary data.</text>
</comment>
<organism evidence="5 6">
    <name type="scientific">Brachybacterium phenoliresistens</name>
    <dbReference type="NCBI Taxonomy" id="396014"/>
    <lineage>
        <taxon>Bacteria</taxon>
        <taxon>Bacillati</taxon>
        <taxon>Actinomycetota</taxon>
        <taxon>Actinomycetes</taxon>
        <taxon>Micrococcales</taxon>
        <taxon>Dermabacteraceae</taxon>
        <taxon>Brachybacterium</taxon>
    </lineage>
</organism>
<name>Z9JS20_9MICO</name>
<feature type="coiled-coil region" evidence="2">
    <location>
        <begin position="73"/>
        <end position="128"/>
    </location>
</feature>
<dbReference type="RefSeq" id="WP_038372913.1">
    <property type="nucleotide sequence ID" value="NZ_BAAAOW010000001.1"/>
</dbReference>
<dbReference type="Proteomes" id="UP000023067">
    <property type="component" value="Unassembled WGS sequence"/>
</dbReference>
<dbReference type="SUPFAM" id="SSF51261">
    <property type="entry name" value="Duplicated hybrid motif"/>
    <property type="match status" value="1"/>
</dbReference>
<dbReference type="PROSITE" id="PS51318">
    <property type="entry name" value="TAT"/>
    <property type="match status" value="1"/>
</dbReference>
<dbReference type="eggNOG" id="COG4942">
    <property type="taxonomic scope" value="Bacteria"/>
</dbReference>
<feature type="chain" id="PRO_5038528631" evidence="3">
    <location>
        <begin position="35"/>
        <end position="431"/>
    </location>
</feature>
<evidence type="ECO:0000259" key="4">
    <source>
        <dbReference type="Pfam" id="PF01551"/>
    </source>
</evidence>
<keyword evidence="2" id="KW-0175">Coiled coil</keyword>
<gene>
    <name evidence="5" type="ORF">BF93_01780</name>
</gene>
<proteinExistence type="predicted"/>
<keyword evidence="6" id="KW-1185">Reference proteome</keyword>
<dbReference type="InterPro" id="IPR050570">
    <property type="entry name" value="Cell_wall_metabolism_enzyme"/>
</dbReference>
<dbReference type="InterPro" id="IPR006311">
    <property type="entry name" value="TAT_signal"/>
</dbReference>
<dbReference type="InterPro" id="IPR016047">
    <property type="entry name" value="M23ase_b-sheet_dom"/>
</dbReference>
<evidence type="ECO:0000313" key="6">
    <source>
        <dbReference type="Proteomes" id="UP000023067"/>
    </source>
</evidence>
<evidence type="ECO:0000256" key="2">
    <source>
        <dbReference type="SAM" id="Coils"/>
    </source>
</evidence>
<dbReference type="EMBL" id="JDYK01000012">
    <property type="protein sequence ID" value="EWS80833.1"/>
    <property type="molecule type" value="Genomic_DNA"/>
</dbReference>
<dbReference type="OrthoDB" id="1099523at2"/>
<dbReference type="Gene3D" id="6.10.250.3150">
    <property type="match status" value="1"/>
</dbReference>
<protein>
    <submittedName>
        <fullName evidence="5">Metalloendopeptidase</fullName>
    </submittedName>
</protein>
<dbReference type="AlphaFoldDB" id="Z9JS20"/>
<sequence>MNAVLPARRALLAALAATMLVAQLLVLGTPASLAEGDRDDKVAERAEIDQKLEDVRTSLEGTNQDLADTYVALAETELLIPQAQQDLEDAQAAAAAAEEENRLAGERLETAQAELDRLTTEVETGQQQVDASGEELSQVALDAYKGGGPPNPASVYVGSQNPQDAVDRSMNYKLTLASQGTRLDELRDEQSVTESSADRVTAVEQEIADLKVEAEEAQAAAEQAEADAEKKKQDLDDLYAAQIAQRDELETKKVQYQGDAEALEDKGTTLDSEIQALADEERERGSSGGSGGGAALGPVSGSGFLQPVAGRLNSNFGWRVHPIYGTRKLHKGVDFPSACGTPVRAAADGRVSRAYHNSGAGNKIILTHGTMNGSVITTSYHHLQGFAVSQGQSVKRGEVVGYIGTTGSSTGCHLHFEVHEDGTAVNPMNYL</sequence>
<keyword evidence="1 3" id="KW-0732">Signal</keyword>
<dbReference type="CDD" id="cd12797">
    <property type="entry name" value="M23_peptidase"/>
    <property type="match status" value="1"/>
</dbReference>
<evidence type="ECO:0000313" key="5">
    <source>
        <dbReference type="EMBL" id="EWS80833.1"/>
    </source>
</evidence>
<reference evidence="5 6" key="1">
    <citation type="submission" date="2014-02" db="EMBL/GenBank/DDBJ databases">
        <title>Genome sequence of Brachybacterium phenoliresistens strain W13A50.</title>
        <authorList>
            <person name="Wang X."/>
        </authorList>
    </citation>
    <scope>NUCLEOTIDE SEQUENCE [LARGE SCALE GENOMIC DNA]</scope>
    <source>
        <strain evidence="5 6">W13A50</strain>
    </source>
</reference>
<feature type="coiled-coil region" evidence="2">
    <location>
        <begin position="200"/>
        <end position="280"/>
    </location>
</feature>